<keyword evidence="3 7" id="KW-1134">Transmembrane beta strand</keyword>
<evidence type="ECO:0000256" key="4">
    <source>
        <dbReference type="ARBA" id="ARBA00022692"/>
    </source>
</evidence>
<proteinExistence type="inferred from homology"/>
<dbReference type="Gene3D" id="2.40.170.20">
    <property type="entry name" value="TonB-dependent receptor, beta-barrel domain"/>
    <property type="match status" value="1"/>
</dbReference>
<comment type="subcellular location">
    <subcellularLocation>
        <location evidence="1 7">Cell outer membrane</location>
        <topology evidence="1 7">Multi-pass membrane protein</topology>
    </subcellularLocation>
</comment>
<evidence type="ECO:0000256" key="3">
    <source>
        <dbReference type="ARBA" id="ARBA00022452"/>
    </source>
</evidence>
<dbReference type="InterPro" id="IPR023996">
    <property type="entry name" value="TonB-dep_OMP_SusC/RagA"/>
</dbReference>
<organism evidence="9 10">
    <name type="scientific">Niastella yeongjuensis</name>
    <dbReference type="NCBI Taxonomy" id="354355"/>
    <lineage>
        <taxon>Bacteria</taxon>
        <taxon>Pseudomonadati</taxon>
        <taxon>Bacteroidota</taxon>
        <taxon>Chitinophagia</taxon>
        <taxon>Chitinophagales</taxon>
        <taxon>Chitinophagaceae</taxon>
        <taxon>Niastella</taxon>
    </lineage>
</organism>
<dbReference type="NCBIfam" id="TIGR04056">
    <property type="entry name" value="OMP_RagA_SusC"/>
    <property type="match status" value="1"/>
</dbReference>
<dbReference type="STRING" id="354355.SAMN05660816_05155"/>
<dbReference type="InterPro" id="IPR008969">
    <property type="entry name" value="CarboxyPept-like_regulatory"/>
</dbReference>
<dbReference type="AlphaFoldDB" id="A0A1V9F7Z9"/>
<dbReference type="InterPro" id="IPR037066">
    <property type="entry name" value="Plug_dom_sf"/>
</dbReference>
<dbReference type="InterPro" id="IPR023997">
    <property type="entry name" value="TonB-dep_OMP_SusC/RagA_CS"/>
</dbReference>
<dbReference type="InterPro" id="IPR036942">
    <property type="entry name" value="Beta-barrel_TonB_sf"/>
</dbReference>
<evidence type="ECO:0000256" key="5">
    <source>
        <dbReference type="ARBA" id="ARBA00023136"/>
    </source>
</evidence>
<feature type="domain" description="TonB-dependent receptor plug" evidence="8">
    <location>
        <begin position="138"/>
        <end position="266"/>
    </location>
</feature>
<keyword evidence="6 7" id="KW-0998">Cell outer membrane</keyword>
<keyword evidence="4 7" id="KW-0812">Transmembrane</keyword>
<keyword evidence="5 7" id="KW-0472">Membrane</keyword>
<evidence type="ECO:0000256" key="7">
    <source>
        <dbReference type="PROSITE-ProRule" id="PRU01360"/>
    </source>
</evidence>
<dbReference type="Pfam" id="PF07715">
    <property type="entry name" value="Plug"/>
    <property type="match status" value="1"/>
</dbReference>
<keyword evidence="10" id="KW-1185">Reference proteome</keyword>
<dbReference type="InterPro" id="IPR012910">
    <property type="entry name" value="Plug_dom"/>
</dbReference>
<dbReference type="SUPFAM" id="SSF49464">
    <property type="entry name" value="Carboxypeptidase regulatory domain-like"/>
    <property type="match status" value="1"/>
</dbReference>
<dbReference type="NCBIfam" id="TIGR04057">
    <property type="entry name" value="SusC_RagA_signa"/>
    <property type="match status" value="1"/>
</dbReference>
<accession>A0A1V9F7Z9</accession>
<dbReference type="Gene3D" id="2.170.130.10">
    <property type="entry name" value="TonB-dependent receptor, plug domain"/>
    <property type="match status" value="1"/>
</dbReference>
<name>A0A1V9F7Z9_9BACT</name>
<dbReference type="InterPro" id="IPR039426">
    <property type="entry name" value="TonB-dep_rcpt-like"/>
</dbReference>
<evidence type="ECO:0000313" key="9">
    <source>
        <dbReference type="EMBL" id="OQP54367.1"/>
    </source>
</evidence>
<evidence type="ECO:0000256" key="2">
    <source>
        <dbReference type="ARBA" id="ARBA00022448"/>
    </source>
</evidence>
<evidence type="ECO:0000256" key="6">
    <source>
        <dbReference type="ARBA" id="ARBA00023237"/>
    </source>
</evidence>
<dbReference type="EMBL" id="LVXG01000004">
    <property type="protein sequence ID" value="OQP54367.1"/>
    <property type="molecule type" value="Genomic_DNA"/>
</dbReference>
<protein>
    <recommendedName>
        <fullName evidence="8">TonB-dependent receptor plug domain-containing protein</fullName>
    </recommendedName>
</protein>
<comment type="caution">
    <text evidence="9">The sequence shown here is derived from an EMBL/GenBank/DDBJ whole genome shotgun (WGS) entry which is preliminary data.</text>
</comment>
<dbReference type="Pfam" id="PF13715">
    <property type="entry name" value="CarbopepD_reg_2"/>
    <property type="match status" value="1"/>
</dbReference>
<evidence type="ECO:0000313" key="10">
    <source>
        <dbReference type="Proteomes" id="UP000192610"/>
    </source>
</evidence>
<dbReference type="PROSITE" id="PS52016">
    <property type="entry name" value="TONB_DEPENDENT_REC_3"/>
    <property type="match status" value="1"/>
</dbReference>
<comment type="similarity">
    <text evidence="7">Belongs to the TonB-dependent receptor family.</text>
</comment>
<reference evidence="10" key="1">
    <citation type="submission" date="2016-04" db="EMBL/GenBank/DDBJ databases">
        <authorList>
            <person name="Chen L."/>
            <person name="Zhuang W."/>
            <person name="Wang G."/>
        </authorList>
    </citation>
    <scope>NUCLEOTIDE SEQUENCE [LARGE SCALE GENOMIC DNA]</scope>
    <source>
        <strain evidence="10">17621</strain>
    </source>
</reference>
<dbReference type="GO" id="GO:0009279">
    <property type="term" value="C:cell outer membrane"/>
    <property type="evidence" value="ECO:0007669"/>
    <property type="project" value="UniProtKB-SubCell"/>
</dbReference>
<sequence length="1028" mass="112189">MKSVLELIFKNQPVTYSIHGTVITISSKKNEGTTIIPIVNKTLVDIKGRVINEHGEPVLATVSVKGTTRGTNTNENGEFQLTSVDENAILQITGIGIELRELKINRSSNLNIVVKLSVAPLEETVIKGYYSTTRKLNTGDVSKVSGVDIQKQPVSDPIISLQARVPGLYIQQTSGIPGANSTVRIMGQNSISGGNDPFIVVDGVPISATSLTSIDMGGGALGNPLSGPGQGLSPFNGLNPADIESIEILKDADATAIYGSRGANGVMLITTKKGKAGETKVDVNVFSGAGKISRTMDLLNTPQYLEMRHEALKNDGITTIPDNSYDLNGVWDTTRYTDWQKTLIGNTTHFTNAQVNVSGGNANTQFYVGGGYSYQGTVYPGDFSDKKASAHVGITSTSTNKRFHVQFTGSYVHNENTIPAADLTSLVTLAPNAPALYNDNGSLNWQLFNGTATWNNPVANIYIPTEAITNNLISNVSLSYEILPGLQLKSSFGYTHQQLDQTMKFPATQVNPPPFDISANSSLNTATTDLTTWIIEPQVNYQRKIGQGQLEVLVGASFQENELNAQAVYATNFTSDALLDNPLNAADNGISGKQNSLYHYEGVYGRVGYNWLDKYLLNLTARRDGSSRFGPGKQFGNFGAIGAAWIFSNEKLIQNILPFISYGKLRASYGTTGNDQIGDYQFLSTYTSNSVTYQNLSGLSPTGLANPDYGWELVNKFQVGLDVGFIKDRIFFSGTYYKNRDNKQLVGYPLPSVTGFTSVQYNLPAIVQNSGFELVLNTINIKSPDFTWSSSINLTIPKNELVEYPNLQGSSFANRYVVGKSLYIKKSFQWLSVNDSTGIYQYESQGKPTYTPQKPDDLTATPEITQQYYGGFGNTFSYKGLQLDVLFQFVKQTALNISNAFFSPGRFNQNLTTRYLNRWQQMGDGTEVGLFSTQNAADPNDNIGASTYVISDASFIRLKNVSLSYTLPADWQKKAHLKNARIYVQGQNLFTITDYRGMDPETASAVGAYGVLRLPTLRMLTAGVQLTL</sequence>
<evidence type="ECO:0000256" key="1">
    <source>
        <dbReference type="ARBA" id="ARBA00004571"/>
    </source>
</evidence>
<dbReference type="Proteomes" id="UP000192610">
    <property type="component" value="Unassembled WGS sequence"/>
</dbReference>
<evidence type="ECO:0000259" key="8">
    <source>
        <dbReference type="Pfam" id="PF07715"/>
    </source>
</evidence>
<gene>
    <name evidence="9" type="ORF">A4H97_22775</name>
</gene>
<keyword evidence="2 7" id="KW-0813">Transport</keyword>
<dbReference type="SUPFAM" id="SSF56935">
    <property type="entry name" value="Porins"/>
    <property type="match status" value="1"/>
</dbReference>